<feature type="compositionally biased region" description="Acidic residues" evidence="1">
    <location>
        <begin position="531"/>
        <end position="542"/>
    </location>
</feature>
<dbReference type="STRING" id="5627.A0A1C7LWU0"/>
<organism evidence="3 4">
    <name type="scientific">Grifola frondosa</name>
    <name type="common">Maitake</name>
    <name type="synonym">Polyporus frondosus</name>
    <dbReference type="NCBI Taxonomy" id="5627"/>
    <lineage>
        <taxon>Eukaryota</taxon>
        <taxon>Fungi</taxon>
        <taxon>Dikarya</taxon>
        <taxon>Basidiomycota</taxon>
        <taxon>Agaricomycotina</taxon>
        <taxon>Agaricomycetes</taxon>
        <taxon>Polyporales</taxon>
        <taxon>Grifolaceae</taxon>
        <taxon>Grifola</taxon>
    </lineage>
</organism>
<feature type="transmembrane region" description="Helical" evidence="2">
    <location>
        <begin position="162"/>
        <end position="184"/>
    </location>
</feature>
<dbReference type="Pfam" id="PF13920">
    <property type="entry name" value="zf-C3HC4_3"/>
    <property type="match status" value="1"/>
</dbReference>
<feature type="compositionally biased region" description="Acidic residues" evidence="1">
    <location>
        <begin position="505"/>
        <end position="514"/>
    </location>
</feature>
<feature type="transmembrane region" description="Helical" evidence="2">
    <location>
        <begin position="204"/>
        <end position="225"/>
    </location>
</feature>
<evidence type="ECO:0000313" key="4">
    <source>
        <dbReference type="Proteomes" id="UP000092993"/>
    </source>
</evidence>
<feature type="compositionally biased region" description="Basic residues" evidence="1">
    <location>
        <begin position="577"/>
        <end position="586"/>
    </location>
</feature>
<evidence type="ECO:0008006" key="5">
    <source>
        <dbReference type="Google" id="ProtNLM"/>
    </source>
</evidence>
<keyword evidence="2" id="KW-1133">Transmembrane helix</keyword>
<reference evidence="3 4" key="1">
    <citation type="submission" date="2016-03" db="EMBL/GenBank/DDBJ databases">
        <title>Whole genome sequencing of Grifola frondosa 9006-11.</title>
        <authorList>
            <person name="Min B."/>
            <person name="Park H."/>
            <person name="Kim J.-G."/>
            <person name="Cho H."/>
            <person name="Oh Y.-L."/>
            <person name="Kong W.-S."/>
            <person name="Choi I.-G."/>
        </authorList>
    </citation>
    <scope>NUCLEOTIDE SEQUENCE [LARGE SCALE GENOMIC DNA]</scope>
    <source>
        <strain evidence="3 4">9006-11</strain>
    </source>
</reference>
<dbReference type="OrthoDB" id="66726at2759"/>
<evidence type="ECO:0000313" key="3">
    <source>
        <dbReference type="EMBL" id="OBZ69160.1"/>
    </source>
</evidence>
<dbReference type="OMA" id="NCVICTV"/>
<feature type="transmembrane region" description="Helical" evidence="2">
    <location>
        <begin position="231"/>
        <end position="248"/>
    </location>
</feature>
<dbReference type="AlphaFoldDB" id="A0A1C7LWU0"/>
<feature type="transmembrane region" description="Helical" evidence="2">
    <location>
        <begin position="91"/>
        <end position="111"/>
    </location>
</feature>
<dbReference type="InterPro" id="IPR013083">
    <property type="entry name" value="Znf_RING/FYVE/PHD"/>
</dbReference>
<accession>A0A1C7LWU0</accession>
<gene>
    <name evidence="3" type="ORF">A0H81_10915</name>
</gene>
<dbReference type="GO" id="GO:0006511">
    <property type="term" value="P:ubiquitin-dependent protein catabolic process"/>
    <property type="evidence" value="ECO:0007669"/>
    <property type="project" value="TreeGrafter"/>
</dbReference>
<feature type="region of interest" description="Disordered" evidence="1">
    <location>
        <begin position="572"/>
        <end position="599"/>
    </location>
</feature>
<keyword evidence="2" id="KW-0472">Membrane</keyword>
<protein>
    <recommendedName>
        <fullName evidence="5">Protein ASI3</fullName>
    </recommendedName>
</protein>
<dbReference type="EMBL" id="LUGG01000018">
    <property type="protein sequence ID" value="OBZ69160.1"/>
    <property type="molecule type" value="Genomic_DNA"/>
</dbReference>
<name>A0A1C7LWU0_GRIFR</name>
<keyword evidence="2" id="KW-0812">Transmembrane</keyword>
<evidence type="ECO:0000256" key="1">
    <source>
        <dbReference type="SAM" id="MobiDB-lite"/>
    </source>
</evidence>
<keyword evidence="4" id="KW-1185">Reference proteome</keyword>
<dbReference type="GO" id="GO:0016567">
    <property type="term" value="P:protein ubiquitination"/>
    <property type="evidence" value="ECO:0007669"/>
    <property type="project" value="TreeGrafter"/>
</dbReference>
<dbReference type="Proteomes" id="UP000092993">
    <property type="component" value="Unassembled WGS sequence"/>
</dbReference>
<dbReference type="Gene3D" id="3.30.40.10">
    <property type="entry name" value="Zinc/RING finger domain, C3HC4 (zinc finger)"/>
    <property type="match status" value="1"/>
</dbReference>
<feature type="transmembrane region" description="Helical" evidence="2">
    <location>
        <begin position="337"/>
        <end position="355"/>
    </location>
</feature>
<sequence>MQADTDALLNNSSDRSLLMNVSLSLASRFLSLPSRALARLRRLDEVLSDDPVLQRPPYATTSAEGARRSRMLETGTGAVTLPGPWGFATSGYFIGLFAMAFVLNRIQNIVVPPRRPLAYRLQAARMHRNRYSFRHILFASLFPIDLSSTFSRSLFRIPSIYLLGKALVIWLVILLQASHLFPSWQWASLQALGEWAAQKQMEDICWFTFTSACLALCIGTLTTGMEGLNNNNSPFNLFAFAFTLYIYSSPTTHADKTQGVPSRPDKHVIITMMLPLLQVRSHMIHCLEVKQRWARQRLIPTTICAVLNLIHFHSVVWVNSPAYPLTNYIPCVVESGLVVVVILTIALNALTQLLLEGAVTHPLFGHVESLMPKWDEDFGVALFRLGTASMEATSVIGLGNEVGGVSSTSENGAMQPRDRERGAVEIDRSGVLSISLPSTDVKAKTARAEFWVDSVANIAWHMALARFLISMWRACVRAWRSLSACGALSRLEADPYEQFLRGEPVSDDEDDFDPGQDATSGLLHDSSPSTSDEESDEDRDDDETVQLYADLSHRASTSASAPLLLAHMTDTSSSPLTRRRYQRLRRQEKSTLANQDDPSAESRRNCVICTVEPRDIICWPCRCLAICDDCRENLASRAPAFEALVSMLSPKRRRLL</sequence>
<feature type="region of interest" description="Disordered" evidence="1">
    <location>
        <begin position="502"/>
        <end position="542"/>
    </location>
</feature>
<feature type="transmembrane region" description="Helical" evidence="2">
    <location>
        <begin position="298"/>
        <end position="317"/>
    </location>
</feature>
<comment type="caution">
    <text evidence="3">The sequence shown here is derived from an EMBL/GenBank/DDBJ whole genome shotgun (WGS) entry which is preliminary data.</text>
</comment>
<evidence type="ECO:0000256" key="2">
    <source>
        <dbReference type="SAM" id="Phobius"/>
    </source>
</evidence>
<dbReference type="GO" id="GO:0061630">
    <property type="term" value="F:ubiquitin protein ligase activity"/>
    <property type="evidence" value="ECO:0007669"/>
    <property type="project" value="TreeGrafter"/>
</dbReference>
<dbReference type="PANTHER" id="PTHR22696">
    <property type="entry name" value="E3 UBIQUITIN-PROTEIN LIGASE RNF26"/>
    <property type="match status" value="1"/>
</dbReference>
<dbReference type="PANTHER" id="PTHR22696:SF1">
    <property type="entry name" value="E3 UBIQUITIN-PROTEIN LIGASE RNF26"/>
    <property type="match status" value="1"/>
</dbReference>
<proteinExistence type="predicted"/>